<dbReference type="GO" id="GO:0016706">
    <property type="term" value="F:2-oxoglutarate-dependent dioxygenase activity"/>
    <property type="evidence" value="ECO:0007669"/>
    <property type="project" value="TreeGrafter"/>
</dbReference>
<dbReference type="InterPro" id="IPR003819">
    <property type="entry name" value="TauD/TfdA-like"/>
</dbReference>
<sequence length="412" mass="45975">MAPVATSERPQESAPAVVKAAAQKVFNPFYSPPSTDDNDGDYPHADLKPSFPNITWEPLKELEVVDRGLSADPEKKSLLSAATKVKHLTPAIGTEIEGIDLRQLSDSQKDELALLVAERVVVFFRDQEINIHEQLELARHFGPLHKHATTPIPRNGLDEVHVVYNDASRRPDPTSFSKLELWHSDVTYELQPPSTTSLKVITGPEVGGDTLWSSGYALYSSLSPGFQTYLEGLTAVHSAAAQADGNRAAGLPVRRHEVETVHPVVRVHPVTGWKSVYVNPGFTRRIAGVPKAESDAILTFLFHQIGENPDFQVRFKWEVNSIAFWDNRGWRSSMLIYRVQVATHSATFDFWPATRHALRATPHGERPISVEDYERTTGKEAKDRQLEIWKQQGITVPVNTKPKTAKARGYND</sequence>
<dbReference type="GO" id="GO:0046872">
    <property type="term" value="F:metal ion binding"/>
    <property type="evidence" value="ECO:0007669"/>
    <property type="project" value="UniProtKB-KW"/>
</dbReference>
<dbReference type="FunCoup" id="A0A409XJ70">
    <property type="interactions" value="233"/>
</dbReference>
<gene>
    <name evidence="7" type="ORF">CVT25_012120</name>
</gene>
<proteinExistence type="inferred from homology"/>
<dbReference type="GO" id="GO:0005737">
    <property type="term" value="C:cytoplasm"/>
    <property type="evidence" value="ECO:0007669"/>
    <property type="project" value="TreeGrafter"/>
</dbReference>
<keyword evidence="4" id="KW-0560">Oxidoreductase</keyword>
<dbReference type="OrthoDB" id="10257314at2759"/>
<dbReference type="PANTHER" id="PTHR30468:SF31">
    <property type="entry name" value="ALPHA-KETOGLUTARATE-DEPENDENT SULFONATE DIOXYGENASE-RELATED"/>
    <property type="match status" value="1"/>
</dbReference>
<name>A0A409XJ70_PSICY</name>
<dbReference type="STRING" id="93625.A0A409XJ70"/>
<evidence type="ECO:0000256" key="2">
    <source>
        <dbReference type="ARBA" id="ARBA00022723"/>
    </source>
</evidence>
<keyword evidence="8" id="KW-1185">Reference proteome</keyword>
<organism evidence="7 8">
    <name type="scientific">Psilocybe cyanescens</name>
    <dbReference type="NCBI Taxonomy" id="93625"/>
    <lineage>
        <taxon>Eukaryota</taxon>
        <taxon>Fungi</taxon>
        <taxon>Dikarya</taxon>
        <taxon>Basidiomycota</taxon>
        <taxon>Agaricomycotina</taxon>
        <taxon>Agaricomycetes</taxon>
        <taxon>Agaricomycetidae</taxon>
        <taxon>Agaricales</taxon>
        <taxon>Agaricineae</taxon>
        <taxon>Strophariaceae</taxon>
        <taxon>Psilocybe</taxon>
    </lineage>
</organism>
<evidence type="ECO:0000256" key="3">
    <source>
        <dbReference type="ARBA" id="ARBA00022964"/>
    </source>
</evidence>
<comment type="caution">
    <text evidence="7">The sequence shown here is derived from an EMBL/GenBank/DDBJ whole genome shotgun (WGS) entry which is preliminary data.</text>
</comment>
<evidence type="ECO:0000313" key="7">
    <source>
        <dbReference type="EMBL" id="PPQ90800.1"/>
    </source>
</evidence>
<dbReference type="AlphaFoldDB" id="A0A409XJ70"/>
<evidence type="ECO:0000256" key="5">
    <source>
        <dbReference type="ARBA" id="ARBA00023004"/>
    </source>
</evidence>
<evidence type="ECO:0000256" key="4">
    <source>
        <dbReference type="ARBA" id="ARBA00023002"/>
    </source>
</evidence>
<dbReference type="SUPFAM" id="SSF51197">
    <property type="entry name" value="Clavaminate synthase-like"/>
    <property type="match status" value="1"/>
</dbReference>
<dbReference type="Gene3D" id="3.60.130.10">
    <property type="entry name" value="Clavaminate synthase-like"/>
    <property type="match status" value="1"/>
</dbReference>
<evidence type="ECO:0000256" key="1">
    <source>
        <dbReference type="ARBA" id="ARBA00005896"/>
    </source>
</evidence>
<dbReference type="InterPro" id="IPR051323">
    <property type="entry name" value="AtsK-like"/>
</dbReference>
<reference evidence="7 8" key="1">
    <citation type="journal article" date="2018" name="Evol. Lett.">
        <title>Horizontal gene cluster transfer increased hallucinogenic mushroom diversity.</title>
        <authorList>
            <person name="Reynolds H.T."/>
            <person name="Vijayakumar V."/>
            <person name="Gluck-Thaler E."/>
            <person name="Korotkin H.B."/>
            <person name="Matheny P.B."/>
            <person name="Slot J.C."/>
        </authorList>
    </citation>
    <scope>NUCLEOTIDE SEQUENCE [LARGE SCALE GENOMIC DNA]</scope>
    <source>
        <strain evidence="7 8">2631</strain>
    </source>
</reference>
<comment type="similarity">
    <text evidence="1">Belongs to the TfdA dioxygenase family.</text>
</comment>
<keyword evidence="5" id="KW-0408">Iron</keyword>
<evidence type="ECO:0000259" key="6">
    <source>
        <dbReference type="Pfam" id="PF02668"/>
    </source>
</evidence>
<dbReference type="InterPro" id="IPR042098">
    <property type="entry name" value="TauD-like_sf"/>
</dbReference>
<dbReference type="PANTHER" id="PTHR30468">
    <property type="entry name" value="ALPHA-KETOGLUTARATE-DEPENDENT SULFONATE DIOXYGENASE"/>
    <property type="match status" value="1"/>
</dbReference>
<protein>
    <recommendedName>
        <fullName evidence="6">TauD/TfdA-like domain-containing protein</fullName>
    </recommendedName>
</protein>
<feature type="domain" description="TauD/TfdA-like" evidence="6">
    <location>
        <begin position="85"/>
        <end position="328"/>
    </location>
</feature>
<keyword evidence="2" id="KW-0479">Metal-binding</keyword>
<accession>A0A409XJ70</accession>
<evidence type="ECO:0000313" key="8">
    <source>
        <dbReference type="Proteomes" id="UP000283269"/>
    </source>
</evidence>
<dbReference type="Pfam" id="PF02668">
    <property type="entry name" value="TauD"/>
    <property type="match status" value="1"/>
</dbReference>
<dbReference type="EMBL" id="NHYD01001542">
    <property type="protein sequence ID" value="PPQ90800.1"/>
    <property type="molecule type" value="Genomic_DNA"/>
</dbReference>
<dbReference type="FunFam" id="3.60.130.10:FF:000003">
    <property type="entry name" value="Alpha-ketoglutarate-dependent taurine dioxygenase"/>
    <property type="match status" value="1"/>
</dbReference>
<keyword evidence="3" id="KW-0223">Dioxygenase</keyword>
<dbReference type="Proteomes" id="UP000283269">
    <property type="component" value="Unassembled WGS sequence"/>
</dbReference>
<dbReference type="InParanoid" id="A0A409XJ70"/>